<keyword evidence="3" id="KW-1185">Reference proteome</keyword>
<protein>
    <submittedName>
        <fullName evidence="2">Uncharacterized protein</fullName>
    </submittedName>
</protein>
<name>A0A820RRF0_9BILA</name>
<sequence>MSNTTCSNQNLNVKHVATLFEEVQNRYIKKLTTIDEKHINGDERHKQKLAIYESYVKDLSIQTRLLLQSLDELEREANQRVALLENKLKKAHASLQQHHSLSDVTKNVSSIEAEKWKLSHENLDLKHDLDSLTSFINTAKRTGKWDTKRLQLKTIPLDRIIGVTNEDTHTATSLHKEIQYRDERIQVLQAEVEQLRKTKNELARQAPNKPSTFSSFMADDEFKEQNNILAKKVEDLRAKLIEECQNTETFKMDLRLKANELKDLQEEFQQNKQRSDEHIHDLSTKLKTITDRHRDSTALLNNDIKTKKQQIEQYTQQIEQVLHEKAQLESDRSDLERQCRVKDSITADLEGQIRNLQRELTSNSYPTIPVQPIESTVPKIEYEKLDQELHSTKKRLDGVVAELKAKDALNNKLEQDLRASKKSHDEQLEQHIETTTNDVEQLDKEIRALKRLCEEKKDQLHKQSLELRACQEHLAVETSKNATNEHEHQKLSNIIQSTKEQIEKLEHHLKDSSVQNQQLEYTINELTSRNNLVETKLIETMTLIDLRNKTLMDYEQQMDKIKMELIQKHQEILDKQAHIEKLEEIIIEKSAEVSQLSETLETGLIKSHHREKYAEDNASKAQHDIKVLQRELRHVSEVLVQREHANSALNQQIQQLTNELKAKQDEFQQIQKSLNKQLASKQEQLVRYDQNLHEVEIKSKYAKEECLIQEKEITRLNNVQEEQENRLRLLQQDLLKLQQERSLVVDHIL</sequence>
<reference evidence="2" key="1">
    <citation type="submission" date="2021-02" db="EMBL/GenBank/DDBJ databases">
        <authorList>
            <person name="Nowell W R."/>
        </authorList>
    </citation>
    <scope>NUCLEOTIDE SEQUENCE</scope>
</reference>
<evidence type="ECO:0000313" key="2">
    <source>
        <dbReference type="EMBL" id="CAF4439113.1"/>
    </source>
</evidence>
<feature type="coiled-coil region" evidence="1">
    <location>
        <begin position="639"/>
        <end position="740"/>
    </location>
</feature>
<feature type="coiled-coil region" evidence="1">
    <location>
        <begin position="56"/>
        <end position="94"/>
    </location>
</feature>
<feature type="coiled-coil region" evidence="1">
    <location>
        <begin position="382"/>
        <end position="599"/>
    </location>
</feature>
<comment type="caution">
    <text evidence="2">The sequence shown here is derived from an EMBL/GenBank/DDBJ whole genome shotgun (WGS) entry which is preliminary data.</text>
</comment>
<keyword evidence="1" id="KW-0175">Coiled coil</keyword>
<gene>
    <name evidence="2" type="ORF">UJA718_LOCUS21949</name>
</gene>
<feature type="coiled-coil region" evidence="1">
    <location>
        <begin position="251"/>
        <end position="338"/>
    </location>
</feature>
<dbReference type="AlphaFoldDB" id="A0A820RRF0"/>
<proteinExistence type="predicted"/>
<evidence type="ECO:0000313" key="3">
    <source>
        <dbReference type="Proteomes" id="UP000663873"/>
    </source>
</evidence>
<evidence type="ECO:0000256" key="1">
    <source>
        <dbReference type="SAM" id="Coils"/>
    </source>
</evidence>
<dbReference type="EMBL" id="CAJOBP010004400">
    <property type="protein sequence ID" value="CAF4439113.1"/>
    <property type="molecule type" value="Genomic_DNA"/>
</dbReference>
<dbReference type="Proteomes" id="UP000663873">
    <property type="component" value="Unassembled WGS sequence"/>
</dbReference>
<accession>A0A820RRF0</accession>
<organism evidence="2 3">
    <name type="scientific">Rotaria socialis</name>
    <dbReference type="NCBI Taxonomy" id="392032"/>
    <lineage>
        <taxon>Eukaryota</taxon>
        <taxon>Metazoa</taxon>
        <taxon>Spiralia</taxon>
        <taxon>Gnathifera</taxon>
        <taxon>Rotifera</taxon>
        <taxon>Eurotatoria</taxon>
        <taxon>Bdelloidea</taxon>
        <taxon>Philodinida</taxon>
        <taxon>Philodinidae</taxon>
        <taxon>Rotaria</taxon>
    </lineage>
</organism>